<name>J9ZAN6_LEPFM</name>
<sequence>MICPLCGSPPKPLAMLGKDDILTCYMNGHTLESRPVPSLEVPLVPVKKKRRQTQTQNEEILQQKKKVGKELRDKRVSLNLRAWSFAYHMEWSDAKVYGMENGFGYFGDFELAMKELKKLEKNPERLAFLKRLKREKLW</sequence>
<dbReference type="Proteomes" id="UP000006177">
    <property type="component" value="Chromosome"/>
</dbReference>
<dbReference type="EMBL" id="CP002919">
    <property type="protein sequence ID" value="AFS52953.1"/>
    <property type="molecule type" value="Genomic_DNA"/>
</dbReference>
<protein>
    <submittedName>
        <fullName evidence="1">Uncharacterized protein</fullName>
    </submittedName>
</protein>
<dbReference type="PATRIC" id="fig|1048260.3.peg.776"/>
<accession>J9ZAN6</accession>
<dbReference type="RefSeq" id="WP_014960463.1">
    <property type="nucleotide sequence ID" value="NC_018649.1"/>
</dbReference>
<dbReference type="KEGG" id="lfi:LFML04_0718"/>
<reference evidence="1 2" key="1">
    <citation type="journal article" date="2011" name="J. Microbiol.">
        <title>Complete genome of Leptospirillum ferriphilum ML-04 provides insight into its physiology and environmental adaptation.</title>
        <authorList>
            <person name="Mi S."/>
            <person name="Song J."/>
            <person name="Lin J."/>
            <person name="Che Y."/>
            <person name="Zheng H."/>
            <person name="Lin J."/>
        </authorList>
    </citation>
    <scope>NUCLEOTIDE SEQUENCE [LARGE SCALE GENOMIC DNA]</scope>
    <source>
        <strain evidence="1 2">ML-04</strain>
    </source>
</reference>
<organism evidence="1 2">
    <name type="scientific">Leptospirillum ferriphilum (strain ML-04)</name>
    <dbReference type="NCBI Taxonomy" id="1048260"/>
    <lineage>
        <taxon>Bacteria</taxon>
        <taxon>Pseudomonadati</taxon>
        <taxon>Nitrospirota</taxon>
        <taxon>Nitrospiria</taxon>
        <taxon>Nitrospirales</taxon>
        <taxon>Nitrospiraceae</taxon>
        <taxon>Leptospirillum</taxon>
    </lineage>
</organism>
<gene>
    <name evidence="1" type="ordered locus">LFML04_0718</name>
</gene>
<evidence type="ECO:0000313" key="2">
    <source>
        <dbReference type="Proteomes" id="UP000006177"/>
    </source>
</evidence>
<dbReference type="AlphaFoldDB" id="J9ZAN6"/>
<proteinExistence type="predicted"/>
<dbReference type="HOGENOM" id="CLU_1852711_0_0_0"/>
<evidence type="ECO:0000313" key="1">
    <source>
        <dbReference type="EMBL" id="AFS52953.1"/>
    </source>
</evidence>